<dbReference type="GO" id="GO:0006950">
    <property type="term" value="P:response to stress"/>
    <property type="evidence" value="ECO:0007669"/>
    <property type="project" value="TreeGrafter"/>
</dbReference>
<keyword evidence="2" id="KW-0238">DNA-binding</keyword>
<comment type="caution">
    <text evidence="5">The sequence shown here is derived from an EMBL/GenBank/DDBJ whole genome shotgun (WGS) entry which is preliminary data.</text>
</comment>
<dbReference type="PROSITE" id="PS50995">
    <property type="entry name" value="HTH_MARR_2"/>
    <property type="match status" value="1"/>
</dbReference>
<evidence type="ECO:0000256" key="1">
    <source>
        <dbReference type="ARBA" id="ARBA00023015"/>
    </source>
</evidence>
<proteinExistence type="predicted"/>
<dbReference type="InterPro" id="IPR039422">
    <property type="entry name" value="MarR/SlyA-like"/>
</dbReference>
<dbReference type="AlphaFoldDB" id="A0A918V1W4"/>
<sequence length="158" mass="17769">MPRTDPVTMSRSFKVGVWRSLMEVHNAVLGEIEHELAERHRLSVSEFDALVNIPLAGTRLKDLKERIVLTQSAVSRLCDRLAQRGLVTRTPIEEDQRGAMITLTDSGRKLLREAVRTNAEVVQRSFADPLSRDELLALHEVFGRLKAGGQPRECDVSE</sequence>
<evidence type="ECO:0000259" key="4">
    <source>
        <dbReference type="PROSITE" id="PS50995"/>
    </source>
</evidence>
<evidence type="ECO:0000256" key="3">
    <source>
        <dbReference type="ARBA" id="ARBA00023163"/>
    </source>
</evidence>
<dbReference type="GO" id="GO:0003677">
    <property type="term" value="F:DNA binding"/>
    <property type="evidence" value="ECO:0007669"/>
    <property type="project" value="UniProtKB-KW"/>
</dbReference>
<dbReference type="InterPro" id="IPR036390">
    <property type="entry name" value="WH_DNA-bd_sf"/>
</dbReference>
<evidence type="ECO:0000313" key="5">
    <source>
        <dbReference type="EMBL" id="GGZ59539.1"/>
    </source>
</evidence>
<dbReference type="Pfam" id="PF01047">
    <property type="entry name" value="MarR"/>
    <property type="match status" value="1"/>
</dbReference>
<dbReference type="PROSITE" id="PS01117">
    <property type="entry name" value="HTH_MARR_1"/>
    <property type="match status" value="1"/>
</dbReference>
<organism evidence="5 6">
    <name type="scientific">Streptomyces inusitatus</name>
    <dbReference type="NCBI Taxonomy" id="68221"/>
    <lineage>
        <taxon>Bacteria</taxon>
        <taxon>Bacillati</taxon>
        <taxon>Actinomycetota</taxon>
        <taxon>Actinomycetes</taxon>
        <taxon>Kitasatosporales</taxon>
        <taxon>Streptomycetaceae</taxon>
        <taxon>Streptomyces</taxon>
    </lineage>
</organism>
<reference evidence="5" key="2">
    <citation type="submission" date="2020-09" db="EMBL/GenBank/DDBJ databases">
        <authorList>
            <person name="Sun Q."/>
            <person name="Ohkuma M."/>
        </authorList>
    </citation>
    <scope>NUCLEOTIDE SEQUENCE</scope>
    <source>
        <strain evidence="5">JCM 4988</strain>
    </source>
</reference>
<dbReference type="GO" id="GO:0003700">
    <property type="term" value="F:DNA-binding transcription factor activity"/>
    <property type="evidence" value="ECO:0007669"/>
    <property type="project" value="InterPro"/>
</dbReference>
<dbReference type="Gene3D" id="1.10.10.10">
    <property type="entry name" value="Winged helix-like DNA-binding domain superfamily/Winged helix DNA-binding domain"/>
    <property type="match status" value="1"/>
</dbReference>
<feature type="domain" description="HTH marR-type" evidence="4">
    <location>
        <begin position="14"/>
        <end position="147"/>
    </location>
</feature>
<evidence type="ECO:0000313" key="6">
    <source>
        <dbReference type="Proteomes" id="UP000630936"/>
    </source>
</evidence>
<dbReference type="RefSeq" id="WP_229869450.1">
    <property type="nucleotide sequence ID" value="NZ_BMWG01000029.1"/>
</dbReference>
<dbReference type="InterPro" id="IPR036388">
    <property type="entry name" value="WH-like_DNA-bd_sf"/>
</dbReference>
<protein>
    <recommendedName>
        <fullName evidence="4">HTH marR-type domain-containing protein</fullName>
    </recommendedName>
</protein>
<dbReference type="PANTHER" id="PTHR33164">
    <property type="entry name" value="TRANSCRIPTIONAL REGULATOR, MARR FAMILY"/>
    <property type="match status" value="1"/>
</dbReference>
<dbReference type="InterPro" id="IPR000835">
    <property type="entry name" value="HTH_MarR-typ"/>
</dbReference>
<keyword evidence="1" id="KW-0805">Transcription regulation</keyword>
<dbReference type="PANTHER" id="PTHR33164:SF99">
    <property type="entry name" value="MARR FAMILY REGULATORY PROTEIN"/>
    <property type="match status" value="1"/>
</dbReference>
<evidence type="ECO:0000256" key="2">
    <source>
        <dbReference type="ARBA" id="ARBA00023125"/>
    </source>
</evidence>
<dbReference type="InterPro" id="IPR023187">
    <property type="entry name" value="Tscrpt_reg_MarR-type_CS"/>
</dbReference>
<dbReference type="Proteomes" id="UP000630936">
    <property type="component" value="Unassembled WGS sequence"/>
</dbReference>
<dbReference type="EMBL" id="BMWG01000029">
    <property type="protein sequence ID" value="GGZ59539.1"/>
    <property type="molecule type" value="Genomic_DNA"/>
</dbReference>
<keyword evidence="3" id="KW-0804">Transcription</keyword>
<dbReference type="SMART" id="SM00347">
    <property type="entry name" value="HTH_MARR"/>
    <property type="match status" value="1"/>
</dbReference>
<gene>
    <name evidence="5" type="ORF">GCM10010387_61600</name>
</gene>
<keyword evidence="6" id="KW-1185">Reference proteome</keyword>
<name>A0A918V1W4_9ACTN</name>
<reference evidence="5" key="1">
    <citation type="journal article" date="2014" name="Int. J. Syst. Evol. Microbiol.">
        <title>Complete genome sequence of Corynebacterium casei LMG S-19264T (=DSM 44701T), isolated from a smear-ripened cheese.</title>
        <authorList>
            <consortium name="US DOE Joint Genome Institute (JGI-PGF)"/>
            <person name="Walter F."/>
            <person name="Albersmeier A."/>
            <person name="Kalinowski J."/>
            <person name="Ruckert C."/>
        </authorList>
    </citation>
    <scope>NUCLEOTIDE SEQUENCE</scope>
    <source>
        <strain evidence="5">JCM 4988</strain>
    </source>
</reference>
<dbReference type="PRINTS" id="PR00598">
    <property type="entry name" value="HTHMARR"/>
</dbReference>
<accession>A0A918V1W4</accession>
<dbReference type="SUPFAM" id="SSF46785">
    <property type="entry name" value="Winged helix' DNA-binding domain"/>
    <property type="match status" value="1"/>
</dbReference>